<proteinExistence type="predicted"/>
<keyword evidence="3" id="KW-1185">Reference proteome</keyword>
<dbReference type="Pfam" id="PF19054">
    <property type="entry name" value="DUF5753"/>
    <property type="match status" value="1"/>
</dbReference>
<dbReference type="SUPFAM" id="SSF47413">
    <property type="entry name" value="lambda repressor-like DNA-binding domains"/>
    <property type="match status" value="1"/>
</dbReference>
<dbReference type="CDD" id="cd00093">
    <property type="entry name" value="HTH_XRE"/>
    <property type="match status" value="1"/>
</dbReference>
<dbReference type="InterPro" id="IPR043917">
    <property type="entry name" value="DUF5753"/>
</dbReference>
<dbReference type="Proteomes" id="UP000093053">
    <property type="component" value="Chromosome"/>
</dbReference>
<accession>A0A1B2HCH7</accession>
<dbReference type="AlphaFoldDB" id="A0A1B2HCH7"/>
<dbReference type="KEGG" id="led:BBK82_04235"/>
<dbReference type="InterPro" id="IPR010982">
    <property type="entry name" value="Lambda_DNA-bd_dom_sf"/>
</dbReference>
<name>A0A1B2HCH7_9PSEU</name>
<dbReference type="InterPro" id="IPR001387">
    <property type="entry name" value="Cro/C1-type_HTH"/>
</dbReference>
<dbReference type="STRING" id="1586287.BBK82_04235"/>
<evidence type="ECO:0000313" key="3">
    <source>
        <dbReference type="Proteomes" id="UP000093053"/>
    </source>
</evidence>
<organism evidence="2 3">
    <name type="scientific">Lentzea guizhouensis</name>
    <dbReference type="NCBI Taxonomy" id="1586287"/>
    <lineage>
        <taxon>Bacteria</taxon>
        <taxon>Bacillati</taxon>
        <taxon>Actinomycetota</taxon>
        <taxon>Actinomycetes</taxon>
        <taxon>Pseudonocardiales</taxon>
        <taxon>Pseudonocardiaceae</taxon>
        <taxon>Lentzea</taxon>
    </lineage>
</organism>
<dbReference type="GO" id="GO:0003677">
    <property type="term" value="F:DNA binding"/>
    <property type="evidence" value="ECO:0007669"/>
    <property type="project" value="InterPro"/>
</dbReference>
<feature type="domain" description="DUF5753" evidence="1">
    <location>
        <begin position="83"/>
        <end position="250"/>
    </location>
</feature>
<protein>
    <recommendedName>
        <fullName evidence="1">DUF5753 domain-containing protein</fullName>
    </recommendedName>
</protein>
<dbReference type="EMBL" id="CP016793">
    <property type="protein sequence ID" value="ANZ35409.1"/>
    <property type="molecule type" value="Genomic_DNA"/>
</dbReference>
<evidence type="ECO:0000313" key="2">
    <source>
        <dbReference type="EMBL" id="ANZ35409.1"/>
    </source>
</evidence>
<dbReference type="Pfam" id="PF13560">
    <property type="entry name" value="HTH_31"/>
    <property type="match status" value="1"/>
</dbReference>
<gene>
    <name evidence="2" type="ORF">BBK82_04235</name>
</gene>
<evidence type="ECO:0000259" key="1">
    <source>
        <dbReference type="Pfam" id="PF19054"/>
    </source>
</evidence>
<reference evidence="2 3" key="1">
    <citation type="submission" date="2016-07" db="EMBL/GenBank/DDBJ databases">
        <title>Complete genome sequence of the Lentzea guizhouensis DHS C013.</title>
        <authorList>
            <person name="Cao C."/>
        </authorList>
    </citation>
    <scope>NUCLEOTIDE SEQUENCE [LARGE SCALE GENOMIC DNA]</scope>
    <source>
        <strain evidence="2 3">DHS C013</strain>
    </source>
</reference>
<dbReference type="Gene3D" id="1.10.260.40">
    <property type="entry name" value="lambda repressor-like DNA-binding domains"/>
    <property type="match status" value="1"/>
</dbReference>
<sequence length="266" mass="29873">MGDELRQVRETGAGMSGAALAVRLGWDPSKVSNLEHGKVRATDIDLVQLFTMCGRDIQFIDEFRRRYRYAFDEYLVHGVDDARTVAVAESTATAITSYSATKVPGLVQTQEYADALHRLGGFGVNGRVPPVVQHRMDRQTVLRRPDRPRCLFYVHEFALQQRVGGRRVMEDQCARLLSEKHLIRVVPTRVVVPSNGCLLWEYEKAAPVAFSETELAQVFVQDPSAIARVRLLFDRLAEVALDAEKSRDKLVEYAGRRHGDQGPHAA</sequence>